<dbReference type="InterPro" id="IPR007019">
    <property type="entry name" value="SURF6"/>
</dbReference>
<feature type="compositionally biased region" description="Basic residues" evidence="4">
    <location>
        <begin position="46"/>
        <end position="55"/>
    </location>
</feature>
<evidence type="ECO:0000256" key="2">
    <source>
        <dbReference type="ARBA" id="ARBA00005904"/>
    </source>
</evidence>
<evidence type="ECO:0000313" key="8">
    <source>
        <dbReference type="Proteomes" id="UP000789570"/>
    </source>
</evidence>
<feature type="compositionally biased region" description="Basic and acidic residues" evidence="4">
    <location>
        <begin position="88"/>
        <end position="97"/>
    </location>
</feature>
<dbReference type="Pfam" id="PF15459">
    <property type="entry name" value="RRP14"/>
    <property type="match status" value="1"/>
</dbReference>
<dbReference type="AlphaFoldDB" id="A0A9N8VUS5"/>
<evidence type="ECO:0000256" key="1">
    <source>
        <dbReference type="ARBA" id="ARBA00004123"/>
    </source>
</evidence>
<keyword evidence="3" id="KW-0539">Nucleus</keyword>
<dbReference type="InterPro" id="IPR029188">
    <property type="entry name" value="Rrp14_N"/>
</dbReference>
<feature type="domain" description="Ribosomal RNA-processing protein 14/surfeit locus protein 6 C-terminal" evidence="5">
    <location>
        <begin position="83"/>
        <end position="268"/>
    </location>
</feature>
<gene>
    <name evidence="7" type="ORF">FCALED_LOCUS1793</name>
</gene>
<dbReference type="GO" id="GO:0042273">
    <property type="term" value="P:ribosomal large subunit biogenesis"/>
    <property type="evidence" value="ECO:0007669"/>
    <property type="project" value="TreeGrafter"/>
</dbReference>
<feature type="compositionally biased region" description="Basic and acidic residues" evidence="4">
    <location>
        <begin position="244"/>
        <end position="263"/>
    </location>
</feature>
<dbReference type="GO" id="GO:0042274">
    <property type="term" value="P:ribosomal small subunit biogenesis"/>
    <property type="evidence" value="ECO:0007669"/>
    <property type="project" value="TreeGrafter"/>
</dbReference>
<dbReference type="GO" id="GO:0005730">
    <property type="term" value="C:nucleolus"/>
    <property type="evidence" value="ECO:0007669"/>
    <property type="project" value="TreeGrafter"/>
</dbReference>
<feature type="region of interest" description="Disordered" evidence="4">
    <location>
        <begin position="244"/>
        <end position="272"/>
    </location>
</feature>
<feature type="compositionally biased region" description="Acidic residues" evidence="4">
    <location>
        <begin position="98"/>
        <end position="130"/>
    </location>
</feature>
<feature type="domain" description="Ribosomal RNA-processing protein 14 N-terminal" evidence="6">
    <location>
        <begin position="10"/>
        <end position="71"/>
    </location>
</feature>
<sequence>MWSLDGLEGRLKEHSEFIDSLMCLIPPKHYFKNDPNASDDEEKFQPNKKKRIPKKVLKEQKKQAKRQKLDPKNLKTVQELQIEKLHKIQQEKQKEKEQEDDEKDIDDEEEEESDKESQSDLEDGAESDEDDKNKIITVAKNNGDIKKGVDIKKSGSVKRKIDDVHLKVKLQDKIVKIGRLKRLDPEKAAELQVKEAWDKAFLKAQGEKVKDDPKLLAKTIKKKIIKKRKSEKAWEDRIESVEKSMAERQKTRTENIKARIDVKNKKKKNKRK</sequence>
<organism evidence="7 8">
    <name type="scientific">Funneliformis caledonium</name>
    <dbReference type="NCBI Taxonomy" id="1117310"/>
    <lineage>
        <taxon>Eukaryota</taxon>
        <taxon>Fungi</taxon>
        <taxon>Fungi incertae sedis</taxon>
        <taxon>Mucoromycota</taxon>
        <taxon>Glomeromycotina</taxon>
        <taxon>Glomeromycetes</taxon>
        <taxon>Glomerales</taxon>
        <taxon>Glomeraceae</taxon>
        <taxon>Funneliformis</taxon>
    </lineage>
</organism>
<dbReference type="Pfam" id="PF04935">
    <property type="entry name" value="SURF6"/>
    <property type="match status" value="1"/>
</dbReference>
<dbReference type="EMBL" id="CAJVPQ010000243">
    <property type="protein sequence ID" value="CAG8462027.1"/>
    <property type="molecule type" value="Genomic_DNA"/>
</dbReference>
<evidence type="ECO:0000256" key="3">
    <source>
        <dbReference type="ARBA" id="ARBA00023242"/>
    </source>
</evidence>
<reference evidence="7" key="1">
    <citation type="submission" date="2021-06" db="EMBL/GenBank/DDBJ databases">
        <authorList>
            <person name="Kallberg Y."/>
            <person name="Tangrot J."/>
            <person name="Rosling A."/>
        </authorList>
    </citation>
    <scope>NUCLEOTIDE SEQUENCE</scope>
    <source>
        <strain evidence="7">UK204</strain>
    </source>
</reference>
<evidence type="ECO:0000313" key="7">
    <source>
        <dbReference type="EMBL" id="CAG8462027.1"/>
    </source>
</evidence>
<name>A0A9N8VUS5_9GLOM</name>
<proteinExistence type="inferred from homology"/>
<dbReference type="InterPro" id="IPR029190">
    <property type="entry name" value="Rrp14/SURF6_C"/>
</dbReference>
<evidence type="ECO:0000259" key="5">
    <source>
        <dbReference type="Pfam" id="PF04935"/>
    </source>
</evidence>
<feature type="region of interest" description="Disordered" evidence="4">
    <location>
        <begin position="28"/>
        <end position="76"/>
    </location>
</feature>
<dbReference type="PANTHER" id="PTHR14369:SF0">
    <property type="entry name" value="SURFEIT LOCUS PROTEIN 6"/>
    <property type="match status" value="1"/>
</dbReference>
<keyword evidence="8" id="KW-1185">Reference proteome</keyword>
<evidence type="ECO:0000259" key="6">
    <source>
        <dbReference type="Pfam" id="PF15459"/>
    </source>
</evidence>
<feature type="region of interest" description="Disordered" evidence="4">
    <location>
        <begin position="88"/>
        <end position="139"/>
    </location>
</feature>
<evidence type="ECO:0000256" key="4">
    <source>
        <dbReference type="SAM" id="MobiDB-lite"/>
    </source>
</evidence>
<comment type="caution">
    <text evidence="7">The sequence shown here is derived from an EMBL/GenBank/DDBJ whole genome shotgun (WGS) entry which is preliminary data.</text>
</comment>
<dbReference type="GO" id="GO:0003723">
    <property type="term" value="F:RNA binding"/>
    <property type="evidence" value="ECO:0007669"/>
    <property type="project" value="TreeGrafter"/>
</dbReference>
<dbReference type="GO" id="GO:0003677">
    <property type="term" value="F:DNA binding"/>
    <property type="evidence" value="ECO:0007669"/>
    <property type="project" value="TreeGrafter"/>
</dbReference>
<comment type="subcellular location">
    <subcellularLocation>
        <location evidence="1">Nucleus</location>
    </subcellularLocation>
</comment>
<feature type="compositionally biased region" description="Basic and acidic residues" evidence="4">
    <location>
        <begin position="56"/>
        <end position="73"/>
    </location>
</feature>
<accession>A0A9N8VUS5</accession>
<comment type="similarity">
    <text evidence="2">Belongs to the SURF6 family.</text>
</comment>
<dbReference type="PANTHER" id="PTHR14369">
    <property type="entry name" value="SURFEIT LOCUS PROTEIN 6"/>
    <property type="match status" value="1"/>
</dbReference>
<protein>
    <submittedName>
        <fullName evidence="7">8721_t:CDS:1</fullName>
    </submittedName>
</protein>
<dbReference type="Proteomes" id="UP000789570">
    <property type="component" value="Unassembled WGS sequence"/>
</dbReference>
<dbReference type="OrthoDB" id="444809at2759"/>